<dbReference type="AlphaFoldDB" id="A0A4S4B312"/>
<accession>A0A4S4B312</accession>
<keyword evidence="1" id="KW-0812">Transmembrane</keyword>
<dbReference type="InterPro" id="IPR012373">
    <property type="entry name" value="Ferrdict_sens_TM"/>
</dbReference>
<feature type="domain" description="FecR N-terminal" evidence="3">
    <location>
        <begin position="34"/>
        <end position="76"/>
    </location>
</feature>
<dbReference type="PANTHER" id="PTHR30273:SF2">
    <property type="entry name" value="PROTEIN FECR"/>
    <property type="match status" value="1"/>
</dbReference>
<proteinExistence type="predicted"/>
<dbReference type="Pfam" id="PF04773">
    <property type="entry name" value="FecR"/>
    <property type="match status" value="1"/>
</dbReference>
<reference evidence="4 5" key="1">
    <citation type="submission" date="2019-04" db="EMBL/GenBank/DDBJ databases">
        <title>Azoarcus nasutitermitis sp. nov. isolated from termite nest.</title>
        <authorList>
            <person name="Lin S.-Y."/>
            <person name="Hameed A."/>
            <person name="Hsu Y.-H."/>
            <person name="Young C.-C."/>
        </authorList>
    </citation>
    <scope>NUCLEOTIDE SEQUENCE [LARGE SCALE GENOMIC DNA]</scope>
    <source>
        <strain evidence="4 5">CC-YHH838</strain>
    </source>
</reference>
<dbReference type="Gene3D" id="2.60.120.1440">
    <property type="match status" value="1"/>
</dbReference>
<sequence length="343" mass="37565">MMTIDATLAARFADEALAMEDSRPDRLAEDPSWQAALDWHLRLQAAPEDAALKRACAAWQAEDARHARAWRRLQRVWRLTGELPATQAVPDQPAAPVLRFPRRFQGRRAVWGGALAACLCLALLPLLIDGPGGDFSSPPGQVSELTLEDGSQVTLDGDSALASRFDDTGRRVQLLRGRAYFQVVADQGRPFTVEAGSSRVVVTGTAFNVRWNKRQLEVAVEHGSVEVADPGLGQRSVLKPGDRLQLDQADGNARRTRQPAAQMGAWRKGLLVANGTPLAELVEALESRQRGVILLDDEQLGRQQVTGVFDLNDPRQALQAMVAPHGGRIKTYGPWLTRISREP</sequence>
<feature type="transmembrane region" description="Helical" evidence="1">
    <location>
        <begin position="109"/>
        <end position="128"/>
    </location>
</feature>
<comment type="caution">
    <text evidence="4">The sequence shown here is derived from an EMBL/GenBank/DDBJ whole genome shotgun (WGS) entry which is preliminary data.</text>
</comment>
<dbReference type="RefSeq" id="WP_136346378.1">
    <property type="nucleotide sequence ID" value="NZ_SSOC01000001.1"/>
</dbReference>
<dbReference type="GO" id="GO:0016989">
    <property type="term" value="F:sigma factor antagonist activity"/>
    <property type="evidence" value="ECO:0007669"/>
    <property type="project" value="TreeGrafter"/>
</dbReference>
<name>A0A4S4B312_9RHOO</name>
<gene>
    <name evidence="4" type="ORF">E6C76_00820</name>
</gene>
<dbReference type="PIRSF" id="PIRSF018266">
    <property type="entry name" value="FecR"/>
    <property type="match status" value="1"/>
</dbReference>
<organism evidence="4 5">
    <name type="scientific">Pseudothauera nasutitermitis</name>
    <dbReference type="NCBI Taxonomy" id="2565930"/>
    <lineage>
        <taxon>Bacteria</taxon>
        <taxon>Pseudomonadati</taxon>
        <taxon>Pseudomonadota</taxon>
        <taxon>Betaproteobacteria</taxon>
        <taxon>Rhodocyclales</taxon>
        <taxon>Zoogloeaceae</taxon>
        <taxon>Pseudothauera</taxon>
    </lineage>
</organism>
<dbReference type="InterPro" id="IPR032623">
    <property type="entry name" value="FecR_N"/>
</dbReference>
<dbReference type="PANTHER" id="PTHR30273">
    <property type="entry name" value="PERIPLASMIC SIGNAL SENSOR AND SIGMA FACTOR ACTIVATOR FECR-RELATED"/>
    <property type="match status" value="1"/>
</dbReference>
<protein>
    <submittedName>
        <fullName evidence="4">DUF4880 domain-containing protein</fullName>
    </submittedName>
</protein>
<dbReference type="OrthoDB" id="1100567at2"/>
<dbReference type="InterPro" id="IPR006860">
    <property type="entry name" value="FecR"/>
</dbReference>
<evidence type="ECO:0000259" key="2">
    <source>
        <dbReference type="Pfam" id="PF04773"/>
    </source>
</evidence>
<keyword evidence="1" id="KW-0472">Membrane</keyword>
<evidence type="ECO:0000256" key="1">
    <source>
        <dbReference type="SAM" id="Phobius"/>
    </source>
</evidence>
<keyword evidence="5" id="KW-1185">Reference proteome</keyword>
<keyword evidence="1" id="KW-1133">Transmembrane helix</keyword>
<feature type="domain" description="FecR protein" evidence="2">
    <location>
        <begin position="137"/>
        <end position="226"/>
    </location>
</feature>
<evidence type="ECO:0000313" key="5">
    <source>
        <dbReference type="Proteomes" id="UP000308430"/>
    </source>
</evidence>
<dbReference type="Proteomes" id="UP000308430">
    <property type="component" value="Unassembled WGS sequence"/>
</dbReference>
<dbReference type="EMBL" id="SSOC01000001">
    <property type="protein sequence ID" value="THF66969.1"/>
    <property type="molecule type" value="Genomic_DNA"/>
</dbReference>
<evidence type="ECO:0000313" key="4">
    <source>
        <dbReference type="EMBL" id="THF66969.1"/>
    </source>
</evidence>
<evidence type="ECO:0000259" key="3">
    <source>
        <dbReference type="Pfam" id="PF16220"/>
    </source>
</evidence>
<dbReference type="Pfam" id="PF16220">
    <property type="entry name" value="DUF4880"/>
    <property type="match status" value="1"/>
</dbReference>